<protein>
    <recommendedName>
        <fullName evidence="1">Glycoside hydrolase family 29 N-terminal domain-containing protein</fullName>
    </recommendedName>
</protein>
<evidence type="ECO:0000313" key="2">
    <source>
        <dbReference type="EMBL" id="NOU86001.1"/>
    </source>
</evidence>
<dbReference type="SUPFAM" id="SSF51445">
    <property type="entry name" value="(Trans)glycosidases"/>
    <property type="match status" value="1"/>
</dbReference>
<dbReference type="Pfam" id="PF01120">
    <property type="entry name" value="Alpha_L_fucos"/>
    <property type="match status" value="1"/>
</dbReference>
<dbReference type="InterPro" id="IPR017853">
    <property type="entry name" value="GH"/>
</dbReference>
<evidence type="ECO:0000259" key="1">
    <source>
        <dbReference type="Pfam" id="PF01120"/>
    </source>
</evidence>
<gene>
    <name evidence="2" type="ORF">GC102_09455</name>
</gene>
<proteinExistence type="predicted"/>
<comment type="caution">
    <text evidence="2">The sequence shown here is derived from an EMBL/GenBank/DDBJ whole genome shotgun (WGS) entry which is preliminary data.</text>
</comment>
<name>A0ABX1Z151_9BACL</name>
<dbReference type="InterPro" id="IPR057739">
    <property type="entry name" value="Glyco_hydro_29_N"/>
</dbReference>
<feature type="domain" description="Glycoside hydrolase family 29 N-terminal" evidence="1">
    <location>
        <begin position="40"/>
        <end position="315"/>
    </location>
</feature>
<keyword evidence="3" id="KW-1185">Reference proteome</keyword>
<organism evidence="2 3">
    <name type="scientific">Paenibacillus germinis</name>
    <dbReference type="NCBI Taxonomy" id="2654979"/>
    <lineage>
        <taxon>Bacteria</taxon>
        <taxon>Bacillati</taxon>
        <taxon>Bacillota</taxon>
        <taxon>Bacilli</taxon>
        <taxon>Bacillales</taxon>
        <taxon>Paenibacillaceae</taxon>
        <taxon>Paenibacillus</taxon>
    </lineage>
</organism>
<accession>A0ABX1Z151</accession>
<dbReference type="Gene3D" id="3.20.20.80">
    <property type="entry name" value="Glycosidases"/>
    <property type="match status" value="1"/>
</dbReference>
<dbReference type="Proteomes" id="UP000658690">
    <property type="component" value="Unassembled WGS sequence"/>
</dbReference>
<evidence type="ECO:0000313" key="3">
    <source>
        <dbReference type="Proteomes" id="UP000658690"/>
    </source>
</evidence>
<dbReference type="EMBL" id="WHOC01000046">
    <property type="protein sequence ID" value="NOU86001.1"/>
    <property type="molecule type" value="Genomic_DNA"/>
</dbReference>
<reference evidence="2 3" key="1">
    <citation type="submission" date="2019-10" db="EMBL/GenBank/DDBJ databases">
        <title>Description of Paenibacillus choica sp. nov.</title>
        <authorList>
            <person name="Carlier A."/>
            <person name="Qi S."/>
        </authorList>
    </citation>
    <scope>NUCLEOTIDE SEQUENCE [LARGE SCALE GENOMIC DNA]</scope>
    <source>
        <strain evidence="2 3">LMG 31460</strain>
    </source>
</reference>
<sequence length="321" mass="37053">MRLKEKIGMSGNARWMNEAKHFGVMVHYLSHTQPRSGEHEQDFNTMIDRFDMEKFMEQFNHTGADWLIFTLGQNTGYYCSYNRYLESIAPGCCSRRDLALELAVRVKESGNKFIAYLPTEVDANVEKMREAFGWDLHPADKSEFMKMYMLFVKEYSDKFGRLADGWWFDGCYNASEKSFLRTREWDNTRFERDLWFAAVSSGNPEAAISMCPGANSLNYVFDTEDFLAGEVDLGTYPPNELPAGMQPHVLFWLDCCWGHWDAPGEIVPPKVSEDELYEYIVACKKRGAAVTINIGIYEDGSMAEKSVEMLHRVSKRLDERK</sequence>